<feature type="domain" description="Reductase C-terminal" evidence="6">
    <location>
        <begin position="325"/>
        <end position="408"/>
    </location>
</feature>
<dbReference type="InterPro" id="IPR028202">
    <property type="entry name" value="Reductase_C"/>
</dbReference>
<dbReference type="InterPro" id="IPR016156">
    <property type="entry name" value="FAD/NAD-linked_Rdtase_dimer_sf"/>
</dbReference>
<keyword evidence="4" id="KW-0560">Oxidoreductase</keyword>
<dbReference type="Pfam" id="PF14759">
    <property type="entry name" value="Reductase_C"/>
    <property type="match status" value="1"/>
</dbReference>
<evidence type="ECO:0000256" key="4">
    <source>
        <dbReference type="ARBA" id="ARBA00023002"/>
    </source>
</evidence>
<evidence type="ECO:0000259" key="6">
    <source>
        <dbReference type="Pfam" id="PF14759"/>
    </source>
</evidence>
<evidence type="ECO:0000313" key="7">
    <source>
        <dbReference type="EMBL" id="MEI5608848.1"/>
    </source>
</evidence>
<organism evidence="7 8">
    <name type="scientific">Streptomyces brasiliscabiei</name>
    <dbReference type="NCBI Taxonomy" id="2736302"/>
    <lineage>
        <taxon>Bacteria</taxon>
        <taxon>Bacillati</taxon>
        <taxon>Actinomycetota</taxon>
        <taxon>Actinomycetes</taxon>
        <taxon>Kitasatosporales</taxon>
        <taxon>Streptomycetaceae</taxon>
        <taxon>Streptomyces</taxon>
    </lineage>
</organism>
<evidence type="ECO:0000256" key="1">
    <source>
        <dbReference type="ARBA" id="ARBA00001974"/>
    </source>
</evidence>
<dbReference type="SUPFAM" id="SSF51905">
    <property type="entry name" value="FAD/NAD(P)-binding domain"/>
    <property type="match status" value="1"/>
</dbReference>
<proteinExistence type="predicted"/>
<dbReference type="InterPro" id="IPR050446">
    <property type="entry name" value="FAD-oxidoreductase/Apoptosis"/>
</dbReference>
<dbReference type="SUPFAM" id="SSF55424">
    <property type="entry name" value="FAD/NAD-linked reductases, dimerisation (C-terminal) domain"/>
    <property type="match status" value="1"/>
</dbReference>
<evidence type="ECO:0000259" key="5">
    <source>
        <dbReference type="Pfam" id="PF07992"/>
    </source>
</evidence>
<comment type="cofactor">
    <cofactor evidence="1">
        <name>FAD</name>
        <dbReference type="ChEBI" id="CHEBI:57692"/>
    </cofactor>
</comment>
<keyword evidence="2" id="KW-0285">Flavoprotein</keyword>
<gene>
    <name evidence="7" type="ORF">WB403_06710</name>
</gene>
<sequence>MSEQRRTQTPGRTGRRVVVVGAGMAGVQTAVALREQGFAGEVTLIGAEPHQPYDRPPLSKAVLLGKAEGSAFDVDFEALGIELRLGREVTGLRPADHALDTAAGPVPYDLLVLATGAEPIRLPGAEGVPGVHLLRTLDDAERLRPVLARQHDIVVVGAGWIGAEFATAAREAGCAVTVVEAADRPLSGALPAEVAAPMTAWYADSGTTLRTHARVERVEPGTVVLDDGTRVPAGAVVVGIGARPATAWLTGSGIALGAHGEVLADDHLRTSAPDVYAVGDCASFPSGRYGRRLLVHHWDNALQGPRTVAANIVGETPEAYDPVPYFWSEQFGRFVQYAGDHASADTTLWRGDPTGAAWSVCWLRERRLVALLAVGRPRDLAQGRRLIEAGTQLDAALLEDPARPLKAATA</sequence>
<dbReference type="PANTHER" id="PTHR43557">
    <property type="entry name" value="APOPTOSIS-INDUCING FACTOR 1"/>
    <property type="match status" value="1"/>
</dbReference>
<accession>A0ABU8G6N1</accession>
<evidence type="ECO:0000313" key="8">
    <source>
        <dbReference type="Proteomes" id="UP001365781"/>
    </source>
</evidence>
<dbReference type="Gene3D" id="3.30.390.30">
    <property type="match status" value="1"/>
</dbReference>
<protein>
    <submittedName>
        <fullName evidence="7">FAD-dependent oxidoreductase</fullName>
    </submittedName>
</protein>
<dbReference type="Pfam" id="PF07992">
    <property type="entry name" value="Pyr_redox_2"/>
    <property type="match status" value="1"/>
</dbReference>
<evidence type="ECO:0000256" key="2">
    <source>
        <dbReference type="ARBA" id="ARBA00022630"/>
    </source>
</evidence>
<dbReference type="InterPro" id="IPR023753">
    <property type="entry name" value="FAD/NAD-binding_dom"/>
</dbReference>
<comment type="caution">
    <text evidence="7">The sequence shown here is derived from an EMBL/GenBank/DDBJ whole genome shotgun (WGS) entry which is preliminary data.</text>
</comment>
<name>A0ABU8G6N1_9ACTN</name>
<dbReference type="PRINTS" id="PR00368">
    <property type="entry name" value="FADPNR"/>
</dbReference>
<dbReference type="PANTHER" id="PTHR43557:SF2">
    <property type="entry name" value="RIESKE DOMAIN-CONTAINING PROTEIN-RELATED"/>
    <property type="match status" value="1"/>
</dbReference>
<keyword evidence="3" id="KW-0274">FAD</keyword>
<dbReference type="Gene3D" id="3.50.50.60">
    <property type="entry name" value="FAD/NAD(P)-binding domain"/>
    <property type="match status" value="2"/>
</dbReference>
<dbReference type="InterPro" id="IPR036188">
    <property type="entry name" value="FAD/NAD-bd_sf"/>
</dbReference>
<dbReference type="PRINTS" id="PR00469">
    <property type="entry name" value="PNDRDTASEII"/>
</dbReference>
<reference evidence="7 8" key="1">
    <citation type="submission" date="2024-03" db="EMBL/GenBank/DDBJ databases">
        <title>First Report of Pectobacterium brasiliscabiei causing potato scab in china.</title>
        <authorList>
            <person name="Handique U."/>
        </authorList>
    </citation>
    <scope>NUCLEOTIDE SEQUENCE [LARGE SCALE GENOMIC DNA]</scope>
    <source>
        <strain evidence="7 8">ZRIMU1503</strain>
    </source>
</reference>
<dbReference type="EMBL" id="JBBAYM010000003">
    <property type="protein sequence ID" value="MEI5608848.1"/>
    <property type="molecule type" value="Genomic_DNA"/>
</dbReference>
<keyword evidence="8" id="KW-1185">Reference proteome</keyword>
<evidence type="ECO:0000256" key="3">
    <source>
        <dbReference type="ARBA" id="ARBA00022827"/>
    </source>
</evidence>
<dbReference type="RefSeq" id="WP_336536219.1">
    <property type="nucleotide sequence ID" value="NZ_JBBAYL010000010.1"/>
</dbReference>
<feature type="domain" description="FAD/NAD(P)-binding" evidence="5">
    <location>
        <begin position="16"/>
        <end position="301"/>
    </location>
</feature>
<dbReference type="Proteomes" id="UP001365781">
    <property type="component" value="Unassembled WGS sequence"/>
</dbReference>